<feature type="domain" description="CUB" evidence="16">
    <location>
        <begin position="3189"/>
        <end position="3305"/>
    </location>
</feature>
<feature type="domain" description="EGF-like" evidence="17">
    <location>
        <begin position="392"/>
        <end position="433"/>
    </location>
</feature>
<feature type="domain" description="EGF-like" evidence="17">
    <location>
        <begin position="310"/>
        <end position="348"/>
    </location>
</feature>
<feature type="domain" description="CUB" evidence="16">
    <location>
        <begin position="2914"/>
        <end position="3019"/>
    </location>
</feature>
<feature type="domain" description="CUB" evidence="16">
    <location>
        <begin position="3306"/>
        <end position="3429"/>
    </location>
</feature>
<feature type="domain" description="G-protein coupled receptors family 1 profile" evidence="18">
    <location>
        <begin position="5640"/>
        <end position="6022"/>
    </location>
</feature>
<dbReference type="SMART" id="SM00539">
    <property type="entry name" value="NIDO"/>
    <property type="match status" value="1"/>
</dbReference>
<dbReference type="SUPFAM" id="SSF49854">
    <property type="entry name" value="Spermadhesin, CUB domain"/>
    <property type="match status" value="20"/>
</dbReference>
<feature type="domain" description="EGF-like" evidence="17">
    <location>
        <begin position="2152"/>
        <end position="2193"/>
    </location>
</feature>
<feature type="domain" description="CUB" evidence="16">
    <location>
        <begin position="741"/>
        <end position="847"/>
    </location>
</feature>
<feature type="domain" description="EGF-like" evidence="17">
    <location>
        <begin position="1984"/>
        <end position="2023"/>
    </location>
</feature>
<feature type="domain" description="EGF-like" evidence="17">
    <location>
        <begin position="645"/>
        <end position="685"/>
    </location>
</feature>
<dbReference type="Pfam" id="PF00001">
    <property type="entry name" value="7tm_1"/>
    <property type="match status" value="1"/>
</dbReference>
<keyword evidence="5" id="KW-0732">Signal</keyword>
<keyword evidence="7 15" id="KW-1133">Transmembrane helix</keyword>
<feature type="domain" description="EGF-like" evidence="17">
    <location>
        <begin position="123"/>
        <end position="167"/>
    </location>
</feature>
<dbReference type="InterPro" id="IPR000859">
    <property type="entry name" value="CUB_dom"/>
</dbReference>
<feature type="transmembrane region" description="Helical" evidence="15">
    <location>
        <begin position="5454"/>
        <end position="5474"/>
    </location>
</feature>
<name>A0A2T7PR67_POMCA</name>
<feature type="domain" description="CUB" evidence="16">
    <location>
        <begin position="4916"/>
        <end position="5039"/>
    </location>
</feature>
<evidence type="ECO:0000313" key="20">
    <source>
        <dbReference type="EMBL" id="PVD35922.1"/>
    </source>
</evidence>
<dbReference type="Gene3D" id="2.60.120.290">
    <property type="entry name" value="Spermadhesin, CUB domain"/>
    <property type="match status" value="18"/>
</dbReference>
<evidence type="ECO:0000256" key="5">
    <source>
        <dbReference type="ARBA" id="ARBA00022729"/>
    </source>
</evidence>
<dbReference type="FunFam" id="2.10.25.10:FF:000005">
    <property type="entry name" value="Fibrillin 2"/>
    <property type="match status" value="2"/>
</dbReference>
<dbReference type="FunFam" id="2.60.120.290:FF:000013">
    <property type="entry name" value="Membrane frizzled-related protein"/>
    <property type="match status" value="1"/>
</dbReference>
<dbReference type="InterPro" id="IPR049883">
    <property type="entry name" value="NOTCH1_EGF-like"/>
</dbReference>
<comment type="subcellular location">
    <subcellularLocation>
        <location evidence="1">Membrane</location>
        <topology evidence="1">Single-pass type I membrane protein</topology>
    </subcellularLocation>
</comment>
<dbReference type="InterPro" id="IPR056619">
    <property type="entry name" value="C8-3_MUC4"/>
</dbReference>
<dbReference type="PROSITE" id="PS01187">
    <property type="entry name" value="EGF_CA"/>
    <property type="match status" value="11"/>
</dbReference>
<feature type="domain" description="CUB" evidence="16">
    <location>
        <begin position="3844"/>
        <end position="3967"/>
    </location>
</feature>
<dbReference type="PROSITE" id="PS01180">
    <property type="entry name" value="CUB"/>
    <property type="match status" value="19"/>
</dbReference>
<feature type="compositionally biased region" description="Polar residues" evidence="14">
    <location>
        <begin position="5828"/>
        <end position="5845"/>
    </location>
</feature>
<proteinExistence type="predicted"/>
<dbReference type="InterPro" id="IPR000276">
    <property type="entry name" value="GPCR_Rhodpsn"/>
</dbReference>
<dbReference type="FunFam" id="2.10.25.10:FF:000119">
    <property type="entry name" value="vitamin K-dependent protein S"/>
    <property type="match status" value="3"/>
</dbReference>
<dbReference type="InterPro" id="IPR002049">
    <property type="entry name" value="LE_dom"/>
</dbReference>
<evidence type="ECO:0000256" key="10">
    <source>
        <dbReference type="ARBA" id="ARBA00023170"/>
    </source>
</evidence>
<protein>
    <recommendedName>
        <fullName evidence="22">Mucin-like protein</fullName>
    </recommendedName>
</protein>
<organism evidence="20 21">
    <name type="scientific">Pomacea canaliculata</name>
    <name type="common">Golden apple snail</name>
    <dbReference type="NCBI Taxonomy" id="400727"/>
    <lineage>
        <taxon>Eukaryota</taxon>
        <taxon>Metazoa</taxon>
        <taxon>Spiralia</taxon>
        <taxon>Lophotrochozoa</taxon>
        <taxon>Mollusca</taxon>
        <taxon>Gastropoda</taxon>
        <taxon>Caenogastropoda</taxon>
        <taxon>Architaenioglossa</taxon>
        <taxon>Ampullarioidea</taxon>
        <taxon>Ampullariidae</taxon>
        <taxon>Pomacea</taxon>
    </lineage>
</organism>
<dbReference type="OrthoDB" id="6162033at2759"/>
<feature type="domain" description="EGF-like" evidence="17">
    <location>
        <begin position="2537"/>
        <end position="2575"/>
    </location>
</feature>
<evidence type="ECO:0000256" key="2">
    <source>
        <dbReference type="ARBA" id="ARBA00022536"/>
    </source>
</evidence>
<evidence type="ECO:0000256" key="14">
    <source>
        <dbReference type="SAM" id="MobiDB-lite"/>
    </source>
</evidence>
<dbReference type="Pfam" id="PF12662">
    <property type="entry name" value="cEGF"/>
    <property type="match status" value="1"/>
</dbReference>
<dbReference type="SUPFAM" id="SSF81321">
    <property type="entry name" value="Family A G protein-coupled receptor-like"/>
    <property type="match status" value="1"/>
</dbReference>
<evidence type="ECO:0000256" key="4">
    <source>
        <dbReference type="ARBA" id="ARBA00022692"/>
    </source>
</evidence>
<dbReference type="PROSITE" id="PS50262">
    <property type="entry name" value="G_PROTEIN_RECEP_F1_2"/>
    <property type="match status" value="1"/>
</dbReference>
<keyword evidence="9 13" id="KW-1015">Disulfide bond</keyword>
<dbReference type="InterPro" id="IPR017452">
    <property type="entry name" value="GPCR_Rhodpsn_7TM"/>
</dbReference>
<evidence type="ECO:0000256" key="3">
    <source>
        <dbReference type="ARBA" id="ARBA00022583"/>
    </source>
</evidence>
<dbReference type="GO" id="GO:0007160">
    <property type="term" value="P:cell-matrix adhesion"/>
    <property type="evidence" value="ECO:0007669"/>
    <property type="project" value="InterPro"/>
</dbReference>
<dbReference type="SMART" id="SM00042">
    <property type="entry name" value="CUB"/>
    <property type="match status" value="19"/>
</dbReference>
<feature type="disulfide bond" evidence="12">
    <location>
        <begin position="4508"/>
        <end position="4535"/>
    </location>
</feature>
<evidence type="ECO:0000256" key="15">
    <source>
        <dbReference type="SAM" id="Phobius"/>
    </source>
</evidence>
<dbReference type="FunFam" id="2.10.25.10:FF:000038">
    <property type="entry name" value="Fibrillin 2"/>
    <property type="match status" value="1"/>
</dbReference>
<feature type="disulfide bond" evidence="12">
    <location>
        <begin position="3559"/>
        <end position="3586"/>
    </location>
</feature>
<evidence type="ECO:0000256" key="11">
    <source>
        <dbReference type="ARBA" id="ARBA00023180"/>
    </source>
</evidence>
<dbReference type="GO" id="GO:0006897">
    <property type="term" value="P:endocytosis"/>
    <property type="evidence" value="ECO:0007669"/>
    <property type="project" value="UniProtKB-KW"/>
</dbReference>
<feature type="domain" description="CUB" evidence="16">
    <location>
        <begin position="4381"/>
        <end position="4504"/>
    </location>
</feature>
<dbReference type="Pfam" id="PF23263">
    <property type="entry name" value="C8-3_MUC4"/>
    <property type="match status" value="2"/>
</dbReference>
<keyword evidence="4 15" id="KW-0812">Transmembrane</keyword>
<evidence type="ECO:0000256" key="9">
    <source>
        <dbReference type="ARBA" id="ARBA00023157"/>
    </source>
</evidence>
<dbReference type="InterPro" id="IPR000152">
    <property type="entry name" value="EGF-type_Asp/Asn_hydroxyl_site"/>
</dbReference>
<feature type="domain" description="CUB" evidence="16">
    <location>
        <begin position="4508"/>
        <end position="4628"/>
    </location>
</feature>
<dbReference type="PRINTS" id="PR00237">
    <property type="entry name" value="GPCRRHODOPSN"/>
</dbReference>
<dbReference type="SMART" id="SM01411">
    <property type="entry name" value="Ephrin_rec_like"/>
    <property type="match status" value="4"/>
</dbReference>
<dbReference type="CDD" id="cd00041">
    <property type="entry name" value="CUB"/>
    <property type="match status" value="17"/>
</dbReference>
<evidence type="ECO:0000256" key="1">
    <source>
        <dbReference type="ARBA" id="ARBA00004479"/>
    </source>
</evidence>
<dbReference type="InterPro" id="IPR035914">
    <property type="entry name" value="Sperma_CUB_dom_sf"/>
</dbReference>
<evidence type="ECO:0000256" key="8">
    <source>
        <dbReference type="ARBA" id="ARBA00023136"/>
    </source>
</evidence>
<keyword evidence="2 13" id="KW-0245">EGF-like domain</keyword>
<feature type="disulfide bond" evidence="13">
    <location>
        <begin position="1988"/>
        <end position="1998"/>
    </location>
</feature>
<accession>A0A2T7PR67</accession>
<feature type="disulfide bond" evidence="12">
    <location>
        <begin position="3971"/>
        <end position="3998"/>
    </location>
</feature>
<dbReference type="Pfam" id="PF07645">
    <property type="entry name" value="EGF_CA"/>
    <property type="match status" value="19"/>
</dbReference>
<feature type="transmembrane region" description="Helical" evidence="15">
    <location>
        <begin position="5734"/>
        <end position="5757"/>
    </location>
</feature>
<sequence>MRYPPRRGPANYSHPDFVPIFLDEQPQDVLQAARAKCGDSVACIYDYVATGSAAMADASKDTAGKADDREKLSNALNKELWLERPVDPRTGDVTLNVTSAKTVTVSFYAEDSLKVQSPVRDVSIIACNSTCRTHGTCDFLTPIPTDVATFFWASCTCAPGWTGKDCDEDLDACQKSPCGAEQECVDLTPAQQGSSEIGFRCGACPVGFMTDPLDATRCIDVNECVNSTLTTCGRNATCENTPGSYICVCASGFRLQTNFNCEDINECAEHTDNCQQVCVNSEGNFDCQCYPGYTLSDKGFRLSGNRTCVDRDECSEGVCSQACVNTVGSFFCKCYTGYLLGSDERTCSPCPSMQYGTDCSLTCQCSGRALTCDPVTGCVCREGWRGIRCDEDIDECTENPDRCGAGYVCSNTNGSFICDCPSGYSKNAAGKCEDIDECTSSPSPCGQICENSLGSYRCLCNTGFFFNASSKQCEDVDECALTATNNCTQRCDNTLGSYRCGCNIPGSVLSNDGVTCQASVNCTRTDCPRDNGGCSLEECFCNSGYNMSINNDTCSFIPVNWCGVASPCQQTCSNAADGKTFYCSCSAGYLLNKDGRTCRECPDNTYGTNCANECTCNRQNTQSCNKTTGACTCKGGWTGSTCDTDVNECTAGSVTCPVNSICVNLPGTYLCSCYSGFFKSNQTCLECAEGFYGASCASACSCSVNTVSCNKTTGSCTCKAGWTGTRCDTDVNECALGVINCTGSHVVCVNVDGGYRCDCSSGYTYNTSSSTCIFIQQSIKKFPKIYISFSFYLQVRDGAVKEAPLMGRFCNNTLPPVLTSSSSSMWVTFVSSGASTNRGFTASYIWATPRCAPQNLTDRTGTVKSLLYCGANIPQTITTESNIMKISFRSDYSVTFQGFLAYYRIYNPSSDEQKRQYDLYPFGGTNGDNIVASRLDHSVEVYIKTGFPVQNTLQRYAYISTNGLVSFGDNDKGKSLKFKPRKLQVSPFHSDIDSTVAGSYVSYRLYTNNATILNTASAQVREFTHYKDYKASLVLVVTWYRVAHKSSKNPSSERATFQLALISNGRLSFAIITWQWNQMKWNYMKSEPLIIGFSNGQEDQAILSEYSDTSIGFKKMDKIIGNTGRYGMQIYAVGDKYSPDQVCQDWYDRNLPMNAVRQRGFDRLPDCPCSLWMMWGNWAWSRWLDDYTGICYRMTLGDSRSVYPYGKECCYTYIPWWWWWWWWSFPWGQYISGGRNAGAAMAYNPAYWSLTADYQKEDKDSHDVCCYQTTSSEYCDMYYSLRPVGECTTRIPFRFSFTWGDPHIKTLDGGEYTMNGWCEYIMILINSANTSFTLQGRTGLAETENGTLTNATVFTAFGAEENGVRVFVELQNGTDGMIIYGNDSDYTNSFKQNVNATVVENEDFTIKNDDGDLVITFSSGVVTQDNTVMRYPPRKGPSDYCHPEFVPIFLDEQPADVLKAAKDLCGEAVACIYDYVATGSRAVASASNSTASTADNREKVSKNTVPTLTFNSNLTVVEGDPYTFNLMGYDPDAGDVLRYFAVSNGSGTVQLNPSTGNVTVRANSSIPVNMSFYVEDSSNVQSPLYDVPIIVCNRTCSTHGTCDFTRATVSSLSQSFYYAACTCSPAWTGYDCSKDFDGCAANPCSAQQTCTDVPANTQGTSNVSFTCSNCSSGYVKDPNDQTRCLDINECNGTSRVCYGENATCVNTPGSFQCTCGSGYRLKIDGVTCEDINECAERSVTCEQQCVNTNGTYRCDCYEGYNMTSKGTCEADASTNETCGNAGCEHGCTISYNASGSPVASCFCNAGYVLVNTTACVDKNECSEGLCSQTCTNTVGSFVCTCYPGNLLGSDARTCEPCPSMQYGESCSKTCQCNGRGIACDTVTGCVCRSGWRGTGCEEDINECVETPDICGAKVCGNINGSYTCDCPAGYTANSSSGACQDIDECATGSLLNTCGPKEDCRNAPGTFSCVCKPGYRRENGNCTDIDECASVNKCQQKCINGEGAYSCECNYGYTANVDRTTCYQSEDVCAKANQTTCGQGCTLDGNDRPICICDLGYRLDPDGKTCADINECAEGTSGCTYSCLNMAPFFKCSCPLGKMLDNDQKTCIACPAGTWGENCASTCTCGIGSSGCNATTGCVCKPGWTGISCDQDINECSTVSTQDECRQLQATCFNFQGGYRCQCPTGYAADSNNVCRDINECTSSPSPCSQNCENSLGSYRCMCNTGFALNESTQQCVDVNECALPVTNDCTQRCDNTLGSYRCGCDIPGLVLSNDGVTCQASQNCTRTDCPTVNGGCSQEECFCNSGYNISSDNHTCNYIEVDWCAAAKPCQQQCHNTADRKNFYCNCSVGYLLNQDGRTCRECPDNYYGEGCSNICSCNKQNTQLCNKTSGVCMCKQGWTSTTCDTDVDECQSGSAACPVNSICSNLPGSFLCTCNTGFLKSGEACVACDEGFYGDNCINRCDCSVNTASCDKITGACKCQAGWNGTRCDIDVDKCGHGAHNCTGSHVICINVGDSFRCDCSSGYSLNSSTLTCSDIDECKNNASDCRQVCTNTDGGYNCSCYSDYKGTGNDCTEMKKVNARLVVNINVNASELADTSSPKYAEWVRLSEEAVFRDVSKSTPSLKAVKVLSLRVGSLIIECQFILDDQTYSTAVSDLIYSLASLESGTITIGNQSGSVVITINGTSASASQCTLFNLISQCPSGQECQVENGKAVCKSTDKKGRLFRRHSSVSPVLDPSAKSGGYSAVGTPPEGTTRKGRQIFCLVLQELFTSESKKYHPGRGSWLRVLATVIAFLQQQTHLSTMAQPSAYTDLSMLLQRQLHFRQLDGVHWTITVGNGNRIDLYFTDVQLEWSNGCYNDNVMVWYDTSYEPTRLCYSYSYYFRSNQNSMTVVLLSTGNVTSKGFSAYWNTVCERSFPRDYNGTIESPGFPDEYYRGQNCRFSFSLSTYSLLRVIFTYFHLPNTSCDADYISVYNNSYHQRYCHNSPPPDLTDISEIRFVSNSSGPAGYGFQARVSRELKCGNTDIRLQENTQHYLSYYHYEYLNGRCEWTVTAEKGLAIMMIGYISCDYDDCLNRFIKIYNGTSKNPNSLITPRYHYYGEISVDEATNTIVLEYLADNSSYFYMSVTFMAYNATGHNSCYYDIPHLVTSTTRRLVVVLTLGEDFGFTMAYFTARYKSFNDTDILRDCGGDISGDGGDVSSPNYPTNYDNLRVCEWRITVENTFSVRVEVHDLHIVSSYYCQGDALLFTGVSPTRTMGSNYRLCGQYTSYNGPPINSANNTLTMRFVSDWQNTGRGFNASWRKVCDQTMDVSSGWIESPRYPDNYYNNMNCSYFIQIPNDDPGYFITFTFHNFHLQGPDASGSCVYDYLEVLQIPYYNPGGHIVPPNAQRFCGTSPTQTLTTYFPTLLQFVTDGSITMSGFSISFEQKISECGQSVLVGERGFVASPNHPGTFPPYINCTTTIQVEAGHNITLTFQSFFLGNFLSSGNSCWGWSGGVLQIFNGPSSGSPLIGTYCGYSSPLRITSSGSALTLIFSSNHNNYATGFNATYMSSSLLHNCGDTDIRLQENSQHYLYYDYYSQRDRRCEWTITAEKGLAIMMLAYTSCYDDDCVNRFLKIYNGTSKNESSLITPRHRYYGDISVDEATNAIVVEYLADNSSNYFYMSVTFMAYNATGQNSCYYDIPHLVTSTTRRLVVVLTLGEDFGFTRASFTARYKSFNDTDILRDCGGNMSGDEGVVSSPNFPKNYDNLRVCEWRITVENTFSVRVEVHDLDIVSYSYCVEDALLFTGVSPTLTMGSNYRLCGRYSSYNGPPINSANNTLTMRFVSDWQNTGRGFNASWRKVCDQTLDVSSGWIESPRYPDSYYNNMNCSYFIQIPNNDPGYFIAFTFHNFHLQGPDASGSCIYDYLEVLQIPYYNPGGHIVPPNSQRFCGTNPTQTLTTYFPTLLQFVTDESITMSGFSISFEQKMSECGQSVLVGERGFVASPNHPGTFPPYINCTTTIQVEAGHNITLTFQSFFLGNFLSSGNSCWGWSGGVLQIFNGPSSGSPLIGTYCGYSSPPPITSSGSALTLIFSSNHNNYATGFNATYMSSSLLHNCGDTDIRLQENSQHYLYYDYYSQRDRRCEWTITAEKGLAIMMVGYISCDDDCVNRFLKIYNGTSKNESSLITPRYRYNGEISVDEATNAIVVEYLTDNSSYYFYMSVTFMAYNSTGQNSCYYDIPHLVTSTTRRLVVVLTLGEDFGFTRASFTARYKSFNDTDILRDCGGNMSGDEGVVSSPNFPKNYDNLRVCEWRITVENTFSVRVEVHDLHIVSYSYCVEDALLFNGVFPTLTMGSNYRLCGHNSNYNGPPINSANNTLTMRFVSDWQNTGRGFNASWRKVCDQTLDVSSGWMESPRYPDSYYNNMNCSYFIQIPNNDPGYFIAFTFHNFHLQGPDASGSCVNDYLEVLQIPYYSPGGHIVPPNAQRFCGTNPTQTLTTYFPTLLQFVTDESITMSGFSISFEQKMSECGQSVLVGERGFVVSPNHPGTFPPYINCTTTIQVEAGQNITLTFQSFFLGNFLSSGNNCWGWSGGVLQIFNGPSSGSPLIGTYCGYSSPPPITSSGSALTLIFSSNHNNYATGFNATYMSSSLLHNCGDTDIRLQENSQHYLYYNHYTQRDRRCEWTITAEKGLAIMMLGYTSCYDDDDCLNRFLKIYNGTSKNESSLITPRYRYGDISVDEATNTIVVEYLADNSSNYFYMSVTFMAYNSTAGYYDIPHLVTSTTRRLVVVLTLGEDFGFTRASFTARYKSFNDTDILRDCGGNLSGDEGVVSSPNYPTNYDNLRVCEWRITVENTFSVRVEVHDLDIVSSYRCTEDSLLFTGVTLSGYTGPNYLLCGHYDNYYLPPINSVNNTLTMRFVSDWEDTGRGFNASWRKVCDKTLDASSGWIESPRYPANYYNNMNCSYLIQISNNIPGYFITFTFHNFNLQGPDTSGSCVYDYLEVLQVPYYNPGGHIVPPNAQRFCGTSPTQTLTTYFPTLLQFVTDESITMGGFSISFEQNMADCGETLIVGERGFIASPNHPGTFPRYINCTTTIQVEAGYNITLTFQSFFLGDYLSSDNGSNCRSWSEGVLQIYDGISSSSPLIGKYCGYVSPLPITSSGSALTLIFTSHYNYYATGFNATYVSSSVSNAFRDCGGQLNGTSNEVTSPRYPDLYPDNAVCEWIINGNKGDIIRLSFVDFRLQASMSCQKDSLEVRDGNNANAPVLYRVCGDTIPQEVTSTGNTMFVRFVTDGEITDRGFKAFWKSDRVCYTHLCSKRLDVPDCSRKDCPTQNGGCNKDECYCDEGYELSATSPHTCDTSELAKVTTEITVNISVPPSDLFNSSAYDRWRRRAEDVPLKNVYVYYILMVACMHVCVCEGVCSYIHGFSHKSRMSQLYNQLKKTVPGLWLVNVTALRLGSLIIDTDIVVDNKSNPYAVSFLVYALAALSANSLTIGELSGTVIVRVLGKNSADQSLVVGLLASLSAVLGVIVVAMGIVIMKKNKRKRTVSNQNPVANDGQYPRNAISHFPAERHLKSEVRIQQFLTSPRDETMFAYQEAQVVYRHLCSARAYRAVYFPPQLQEEKRAILAEGRGPLTSVPTSDFDGSHSRLVVDRCSGCRLWKFPCDHLLLIFYLVENFLEDMSTFLVILLCMDRMELLEEGTYYSTQRETSQRAKSKIFNCACASLLLNGPWLLLSQGNNNVCDIAFVFSLPIEITLFILDFLVPFFFITFINTRIYLAIRKQQMAVRSSISPTTYKRKLSTTTVPIYVKKSRSGSKGLVVSLPSHLEAPTTKIFPTTLSSLSKRHGESASSSNTERPSSTTTALESKTKPGTRDQTTQTCQGQENVSLAPQTSMCEFTESMPTDSGRPVLVQWSPLSSDTSESEKATGANKVSMPSLGKIMRTRSASQGSLRTFHRQSLLPYFRFREKSQQDKQEPRPTLVLKKNHAAKVLIAIQLAMVVFWVPHRLTKLVKAACDECVMDTTFRLIELVSWMRPCVNPVLYAAHSPAFKKNFAQILEPCLYCLGIRFCFKK</sequence>
<dbReference type="InterPro" id="IPR001881">
    <property type="entry name" value="EGF-like_Ca-bd_dom"/>
</dbReference>
<feature type="disulfide bond" evidence="13">
    <location>
        <begin position="157"/>
        <end position="166"/>
    </location>
</feature>
<dbReference type="PROSITE" id="PS00010">
    <property type="entry name" value="ASX_HYDROXYL"/>
    <property type="match status" value="18"/>
</dbReference>
<dbReference type="PRINTS" id="PR00011">
    <property type="entry name" value="EGFLAMININ"/>
</dbReference>
<dbReference type="InterPro" id="IPR000742">
    <property type="entry name" value="EGF"/>
</dbReference>
<evidence type="ECO:0000259" key="19">
    <source>
        <dbReference type="PROSITE" id="PS51220"/>
    </source>
</evidence>
<dbReference type="PANTHER" id="PTHR24251:SF30">
    <property type="entry name" value="MEMBRANE FRIZZLED-RELATED PROTEIN"/>
    <property type="match status" value="1"/>
</dbReference>
<dbReference type="InterPro" id="IPR026823">
    <property type="entry name" value="cEGF"/>
</dbReference>
<feature type="disulfide bond" evidence="12">
    <location>
        <begin position="5043"/>
        <end position="5070"/>
    </location>
</feature>
<dbReference type="Pfam" id="PF00431">
    <property type="entry name" value="CUB"/>
    <property type="match status" value="16"/>
</dbReference>
<evidence type="ECO:0000259" key="17">
    <source>
        <dbReference type="PROSITE" id="PS50026"/>
    </source>
</evidence>
<evidence type="ECO:0000256" key="12">
    <source>
        <dbReference type="PROSITE-ProRule" id="PRU00059"/>
    </source>
</evidence>
<feature type="domain" description="CUB" evidence="16">
    <location>
        <begin position="5174"/>
        <end position="5286"/>
    </location>
</feature>
<dbReference type="STRING" id="400727.A0A2T7PR67"/>
<keyword evidence="3" id="KW-0254">Endocytosis</keyword>
<feature type="transmembrane region" description="Helical" evidence="15">
    <location>
        <begin position="5697"/>
        <end position="5714"/>
    </location>
</feature>
<dbReference type="Gene3D" id="1.20.1070.10">
    <property type="entry name" value="Rhodopsin 7-helix transmembrane proteins"/>
    <property type="match status" value="2"/>
</dbReference>
<keyword evidence="11" id="KW-0325">Glycoprotein</keyword>
<evidence type="ECO:0000256" key="6">
    <source>
        <dbReference type="ARBA" id="ARBA00022737"/>
    </source>
</evidence>
<feature type="domain" description="EGF-like" evidence="17">
    <location>
        <begin position="2493"/>
        <end position="2536"/>
    </location>
</feature>
<dbReference type="SMART" id="SM00179">
    <property type="entry name" value="EGF_CA"/>
    <property type="match status" value="25"/>
</dbReference>
<dbReference type="InterPro" id="IPR003886">
    <property type="entry name" value="NIDO_dom"/>
</dbReference>
<dbReference type="Gene3D" id="2.170.300.10">
    <property type="entry name" value="Tie2 ligand-binding domain superfamily"/>
    <property type="match status" value="2"/>
</dbReference>
<feature type="disulfide bond" evidence="12">
    <location>
        <begin position="4634"/>
        <end position="4661"/>
    </location>
</feature>
<evidence type="ECO:0000259" key="18">
    <source>
        <dbReference type="PROSITE" id="PS50262"/>
    </source>
</evidence>
<evidence type="ECO:0000259" key="16">
    <source>
        <dbReference type="PROSITE" id="PS01180"/>
    </source>
</evidence>
<feature type="domain" description="CUB" evidence="16">
    <location>
        <begin position="3971"/>
        <end position="4091"/>
    </location>
</feature>
<feature type="disulfide bond" evidence="13">
    <location>
        <begin position="127"/>
        <end position="137"/>
    </location>
</feature>
<feature type="region of interest" description="Disordered" evidence="14">
    <location>
        <begin position="5817"/>
        <end position="5867"/>
    </location>
</feature>
<feature type="domain" description="CUB" evidence="16">
    <location>
        <begin position="5043"/>
        <end position="5165"/>
    </location>
</feature>
<dbReference type="EMBL" id="PZQS01000002">
    <property type="protein sequence ID" value="PVD35922.1"/>
    <property type="molecule type" value="Genomic_DNA"/>
</dbReference>
<feature type="domain" description="EGF-like" evidence="17">
    <location>
        <begin position="1686"/>
        <end position="1729"/>
    </location>
</feature>
<feature type="domain" description="NIDO" evidence="19">
    <location>
        <begin position="987"/>
        <end position="1136"/>
    </location>
</feature>
<feature type="domain" description="EGF-like" evidence="17">
    <location>
        <begin position="1817"/>
        <end position="1855"/>
    </location>
</feature>
<dbReference type="InterPro" id="IPR009030">
    <property type="entry name" value="Growth_fac_rcpt_cys_sf"/>
</dbReference>
<dbReference type="PROSITE" id="PS51220">
    <property type="entry name" value="NIDO"/>
    <property type="match status" value="1"/>
</dbReference>
<comment type="caution">
    <text evidence="20">The sequence shown here is derived from an EMBL/GenBank/DDBJ whole genome shotgun (WGS) entry which is preliminary data.</text>
</comment>
<feature type="domain" description="EGF-like" evidence="17">
    <location>
        <begin position="730"/>
        <end position="769"/>
    </location>
</feature>
<feature type="domain" description="CUB" evidence="16">
    <location>
        <begin position="3559"/>
        <end position="3671"/>
    </location>
</feature>
<keyword evidence="10" id="KW-0675">Receptor</keyword>
<dbReference type="GO" id="GO:0004930">
    <property type="term" value="F:G protein-coupled receptor activity"/>
    <property type="evidence" value="ECO:0007669"/>
    <property type="project" value="InterPro"/>
</dbReference>
<keyword evidence="8 15" id="KW-0472">Membrane</keyword>
<keyword evidence="6" id="KW-0677">Repeat</keyword>
<dbReference type="Pfam" id="PF06119">
    <property type="entry name" value="NIDO"/>
    <property type="match status" value="1"/>
</dbReference>
<dbReference type="GO" id="GO:0016020">
    <property type="term" value="C:membrane"/>
    <property type="evidence" value="ECO:0007669"/>
    <property type="project" value="UniProtKB-SubCell"/>
</dbReference>
<dbReference type="Gene3D" id="2.10.25.10">
    <property type="entry name" value="Laminin"/>
    <property type="match status" value="25"/>
</dbReference>
<evidence type="ECO:0000256" key="13">
    <source>
        <dbReference type="PROSITE-ProRule" id="PRU00076"/>
    </source>
</evidence>
<keyword evidence="21" id="KW-1185">Reference proteome</keyword>
<feature type="domain" description="EGF-like" evidence="17">
    <location>
        <begin position="1941"/>
        <end position="1983"/>
    </location>
</feature>
<feature type="domain" description="CUB" evidence="16">
    <location>
        <begin position="4264"/>
        <end position="4380"/>
    </location>
</feature>
<feature type="domain" description="CUB" evidence="16">
    <location>
        <begin position="4799"/>
        <end position="4915"/>
    </location>
</feature>
<dbReference type="CDD" id="cd00054">
    <property type="entry name" value="EGF_CA"/>
    <property type="match status" value="14"/>
</dbReference>
<feature type="compositionally biased region" description="Polar residues" evidence="14">
    <location>
        <begin position="5853"/>
        <end position="5867"/>
    </location>
</feature>
<feature type="domain" description="CUB" evidence="16">
    <location>
        <begin position="4634"/>
        <end position="4750"/>
    </location>
</feature>
<feature type="transmembrane region" description="Helical" evidence="15">
    <location>
        <begin position="5494"/>
        <end position="5518"/>
    </location>
</feature>
<comment type="caution">
    <text evidence="13">Lacks conserved residue(s) required for the propagation of feature annotation.</text>
</comment>
<dbReference type="FunFam" id="2.10.25.10:FF:000009">
    <property type="entry name" value="Low-density lipoprotein receptor isoform 1"/>
    <property type="match status" value="1"/>
</dbReference>
<feature type="domain" description="CUB" evidence="16">
    <location>
        <begin position="3727"/>
        <end position="3843"/>
    </location>
</feature>
<evidence type="ECO:0000256" key="7">
    <source>
        <dbReference type="ARBA" id="ARBA00022989"/>
    </source>
</evidence>
<feature type="transmembrane region" description="Helical" evidence="15">
    <location>
        <begin position="5381"/>
        <end position="5403"/>
    </location>
</feature>
<feature type="domain" description="EGF-like" evidence="17">
    <location>
        <begin position="220"/>
        <end position="262"/>
    </location>
</feature>
<feature type="domain" description="EGF-like" evidence="17">
    <location>
        <begin position="434"/>
        <end position="474"/>
    </location>
</feature>
<feature type="disulfide bond" evidence="12">
    <location>
        <begin position="2967"/>
        <end position="2984"/>
    </location>
</feature>
<feature type="domain" description="EGF-like" evidence="17">
    <location>
        <begin position="2408"/>
        <end position="2448"/>
    </location>
</feature>
<feature type="disulfide bond" evidence="12">
    <location>
        <begin position="2914"/>
        <end position="2941"/>
    </location>
</feature>
<reference evidence="20 21" key="1">
    <citation type="submission" date="2018-04" db="EMBL/GenBank/DDBJ databases">
        <title>The genome of golden apple snail Pomacea canaliculata provides insight into stress tolerance and invasive adaptation.</title>
        <authorList>
            <person name="Liu C."/>
            <person name="Liu B."/>
            <person name="Ren Y."/>
            <person name="Zhang Y."/>
            <person name="Wang H."/>
            <person name="Li S."/>
            <person name="Jiang F."/>
            <person name="Yin L."/>
            <person name="Zhang G."/>
            <person name="Qian W."/>
            <person name="Fan W."/>
        </authorList>
    </citation>
    <scope>NUCLEOTIDE SEQUENCE [LARGE SCALE GENOMIC DNA]</scope>
    <source>
        <strain evidence="20">SZHN2017</strain>
        <tissue evidence="20">Muscle</tissue>
    </source>
</reference>
<dbReference type="SMART" id="SM00180">
    <property type="entry name" value="EGF_Lam"/>
    <property type="match status" value="5"/>
</dbReference>
<dbReference type="SUPFAM" id="SSF57184">
    <property type="entry name" value="Growth factor receptor domain"/>
    <property type="match status" value="10"/>
</dbReference>
<feature type="domain" description="CUB" evidence="16">
    <location>
        <begin position="2783"/>
        <end position="2913"/>
    </location>
</feature>
<dbReference type="PANTHER" id="PTHR24251">
    <property type="entry name" value="OVOCHYMASE-RELATED"/>
    <property type="match status" value="1"/>
</dbReference>
<feature type="disulfide bond" evidence="12">
    <location>
        <begin position="3433"/>
        <end position="3460"/>
    </location>
</feature>
<dbReference type="InterPro" id="IPR018097">
    <property type="entry name" value="EGF_Ca-bd_CS"/>
</dbReference>
<dbReference type="SUPFAM" id="SSF57196">
    <property type="entry name" value="EGF/Laminin"/>
    <property type="match status" value="3"/>
</dbReference>
<feature type="domain" description="CUB" evidence="16">
    <location>
        <begin position="4097"/>
        <end position="4208"/>
    </location>
</feature>
<dbReference type="PROSITE" id="PS00022">
    <property type="entry name" value="EGF_1"/>
    <property type="match status" value="2"/>
</dbReference>
<dbReference type="SMART" id="SM00181">
    <property type="entry name" value="EGF"/>
    <property type="match status" value="37"/>
</dbReference>
<dbReference type="Proteomes" id="UP000245119">
    <property type="component" value="Linkage Group LG2"/>
</dbReference>
<feature type="disulfide bond" evidence="12">
    <location>
        <begin position="4097"/>
        <end position="4124"/>
    </location>
</feature>
<evidence type="ECO:0008006" key="22">
    <source>
        <dbReference type="Google" id="ProtNLM"/>
    </source>
</evidence>
<feature type="domain" description="CUB" evidence="16">
    <location>
        <begin position="3433"/>
        <end position="3553"/>
    </location>
</feature>
<feature type="region of interest" description="Disordered" evidence="14">
    <location>
        <begin position="2734"/>
        <end position="2755"/>
    </location>
</feature>
<dbReference type="PROSITE" id="PS50026">
    <property type="entry name" value="EGF_3"/>
    <property type="match status" value="15"/>
</dbReference>
<dbReference type="PROSITE" id="PS01186">
    <property type="entry name" value="EGF_2"/>
    <property type="match status" value="14"/>
</dbReference>
<gene>
    <name evidence="20" type="ORF">C0Q70_02891</name>
</gene>
<evidence type="ECO:0000313" key="21">
    <source>
        <dbReference type="Proteomes" id="UP000245119"/>
    </source>
</evidence>
<dbReference type="GO" id="GO:0005509">
    <property type="term" value="F:calcium ion binding"/>
    <property type="evidence" value="ECO:0007669"/>
    <property type="project" value="InterPro"/>
</dbReference>